<dbReference type="EMBL" id="BAAAUT010000039">
    <property type="protein sequence ID" value="GAA3149949.1"/>
    <property type="molecule type" value="Genomic_DNA"/>
</dbReference>
<evidence type="ECO:0000256" key="3">
    <source>
        <dbReference type="ARBA" id="ARBA00020392"/>
    </source>
</evidence>
<dbReference type="InterPro" id="IPR012823">
    <property type="entry name" value="Flagell_FliJ"/>
</dbReference>
<reference evidence="14" key="2">
    <citation type="journal article" date="2019" name="Int. J. Syst. Evol. Microbiol.">
        <title>The Global Catalogue of Microorganisms (GCM) 10K type strain sequencing project: providing services to taxonomists for standard genome sequencing and annotation.</title>
        <authorList>
            <consortium name="The Broad Institute Genomics Platform"/>
            <consortium name="The Broad Institute Genome Sequencing Center for Infectious Disease"/>
            <person name="Wu L."/>
            <person name="Ma J."/>
        </authorList>
    </citation>
    <scope>NUCLEOTIDE SEQUENCE [LARGE SCALE GENOMIC DNA]</scope>
    <source>
        <strain evidence="14">JCM 9373</strain>
    </source>
</reference>
<dbReference type="RefSeq" id="WP_344862820.1">
    <property type="nucleotide sequence ID" value="NZ_BAAAUT010000039.1"/>
</dbReference>
<keyword evidence="5" id="KW-1003">Cell membrane</keyword>
<dbReference type="Proteomes" id="UP001500320">
    <property type="component" value="Unassembled WGS sequence"/>
</dbReference>
<evidence type="ECO:0000256" key="10">
    <source>
        <dbReference type="ARBA" id="ARBA00023225"/>
    </source>
</evidence>
<comment type="subcellular location">
    <subcellularLocation>
        <location evidence="1">Cell membrane</location>
        <topology evidence="1">Peripheral membrane protein</topology>
        <orientation evidence="1">Cytoplasmic side</orientation>
    </subcellularLocation>
</comment>
<reference evidence="12" key="3">
    <citation type="submission" date="2023-12" db="EMBL/GenBank/DDBJ databases">
        <authorList>
            <person name="Sun Q."/>
            <person name="Inoue M."/>
        </authorList>
    </citation>
    <scope>NUCLEOTIDE SEQUENCE</scope>
    <source>
        <strain evidence="12">JCM 9373</strain>
    </source>
</reference>
<evidence type="ECO:0000256" key="7">
    <source>
        <dbReference type="ARBA" id="ARBA00022795"/>
    </source>
</evidence>
<dbReference type="Gene3D" id="1.10.287.1700">
    <property type="match status" value="1"/>
</dbReference>
<feature type="region of interest" description="Disordered" evidence="11">
    <location>
        <begin position="117"/>
        <end position="145"/>
    </location>
</feature>
<evidence type="ECO:0000313" key="12">
    <source>
        <dbReference type="EMBL" id="GAA3149775.1"/>
    </source>
</evidence>
<keyword evidence="7" id="KW-1005">Bacterial flagellum biogenesis</keyword>
<evidence type="ECO:0000313" key="14">
    <source>
        <dbReference type="Proteomes" id="UP001500320"/>
    </source>
</evidence>
<evidence type="ECO:0000256" key="6">
    <source>
        <dbReference type="ARBA" id="ARBA00022500"/>
    </source>
</evidence>
<keyword evidence="14" id="KW-1185">Reference proteome</keyword>
<evidence type="ECO:0000256" key="9">
    <source>
        <dbReference type="ARBA" id="ARBA00023136"/>
    </source>
</evidence>
<reference evidence="12" key="1">
    <citation type="journal article" date="2014" name="Int. J. Syst. Evol. Microbiol.">
        <title>Complete genome of a new Firmicutes species belonging to the dominant human colonic microbiota ('Ruminococcus bicirculans') reveals two chromosomes and a selective capacity to utilize plant glucans.</title>
        <authorList>
            <consortium name="NISC Comparative Sequencing Program"/>
            <person name="Wegmann U."/>
            <person name="Louis P."/>
            <person name="Goesmann A."/>
            <person name="Henrissat B."/>
            <person name="Duncan S.H."/>
            <person name="Flint H.J."/>
        </authorList>
    </citation>
    <scope>NUCLEOTIDE SEQUENCE</scope>
    <source>
        <strain evidence="12">JCM 9373</strain>
    </source>
</reference>
<sequence length="145" mass="15692">MSPRFRLSAVPRARRARRDAAKGRVMSARAEAGAAARRAEDKNAELQGRMIEPAPSDAAAFVAAMAARRALAGELALRRQQAEEASRRVTASVDTWSAASQRRRMVEKLAERHQAAARKAELDADQRTVDDLSPGSRTAGGKDGR</sequence>
<evidence type="ECO:0000256" key="11">
    <source>
        <dbReference type="SAM" id="MobiDB-lite"/>
    </source>
</evidence>
<dbReference type="InterPro" id="IPR053716">
    <property type="entry name" value="Flag_assembly_chemotaxis_eff"/>
</dbReference>
<keyword evidence="6" id="KW-0145">Chemotaxis</keyword>
<evidence type="ECO:0000256" key="2">
    <source>
        <dbReference type="ARBA" id="ARBA00010004"/>
    </source>
</evidence>
<evidence type="ECO:0000256" key="1">
    <source>
        <dbReference type="ARBA" id="ARBA00004413"/>
    </source>
</evidence>
<gene>
    <name evidence="12" type="ORF">GCM10010466_45920</name>
    <name evidence="13" type="ORF">GCM10010466_46180</name>
</gene>
<accession>A0ABP6NJ30</accession>
<evidence type="ECO:0000256" key="5">
    <source>
        <dbReference type="ARBA" id="ARBA00022475"/>
    </source>
</evidence>
<feature type="compositionally biased region" description="Low complexity" evidence="11">
    <location>
        <begin position="1"/>
        <end position="11"/>
    </location>
</feature>
<evidence type="ECO:0000256" key="4">
    <source>
        <dbReference type="ARBA" id="ARBA00022448"/>
    </source>
</evidence>
<evidence type="ECO:0000313" key="13">
    <source>
        <dbReference type="EMBL" id="GAA3149949.1"/>
    </source>
</evidence>
<protein>
    <recommendedName>
        <fullName evidence="3">Flagellar FliJ protein</fullName>
    </recommendedName>
</protein>
<dbReference type="Pfam" id="PF02050">
    <property type="entry name" value="FliJ"/>
    <property type="match status" value="1"/>
</dbReference>
<evidence type="ECO:0000256" key="8">
    <source>
        <dbReference type="ARBA" id="ARBA00022927"/>
    </source>
</evidence>
<comment type="caution">
    <text evidence="12">The sequence shown here is derived from an EMBL/GenBank/DDBJ whole genome shotgun (WGS) entry which is preliminary data.</text>
</comment>
<comment type="similarity">
    <text evidence="2">Belongs to the FliJ family.</text>
</comment>
<keyword evidence="9" id="KW-0472">Membrane</keyword>
<name>A0ABP6NJ30_9ACTN</name>
<dbReference type="EMBL" id="BAAAUT010000039">
    <property type="protein sequence ID" value="GAA3149775.1"/>
    <property type="molecule type" value="Genomic_DNA"/>
</dbReference>
<proteinExistence type="inferred from homology"/>
<keyword evidence="4" id="KW-0813">Transport</keyword>
<organism evidence="12 14">
    <name type="scientific">Planomonospora alba</name>
    <dbReference type="NCBI Taxonomy" id="161354"/>
    <lineage>
        <taxon>Bacteria</taxon>
        <taxon>Bacillati</taxon>
        <taxon>Actinomycetota</taxon>
        <taxon>Actinomycetes</taxon>
        <taxon>Streptosporangiales</taxon>
        <taxon>Streptosporangiaceae</taxon>
        <taxon>Planomonospora</taxon>
    </lineage>
</organism>
<keyword evidence="8" id="KW-0653">Protein transport</keyword>
<feature type="region of interest" description="Disordered" evidence="11">
    <location>
        <begin position="1"/>
        <end position="26"/>
    </location>
</feature>
<keyword evidence="10" id="KW-1006">Bacterial flagellum protein export</keyword>
<feature type="compositionally biased region" description="Basic and acidic residues" evidence="11">
    <location>
        <begin position="117"/>
        <end position="130"/>
    </location>
</feature>